<dbReference type="FunFam" id="3.30.730.10:FF:000001">
    <property type="entry name" value="Ethylene-responsive transcription factor 2"/>
    <property type="match status" value="1"/>
</dbReference>
<dbReference type="GO" id="GO:0003700">
    <property type="term" value="F:DNA-binding transcription factor activity"/>
    <property type="evidence" value="ECO:0007669"/>
    <property type="project" value="InterPro"/>
</dbReference>
<dbReference type="EMBL" id="CM035407">
    <property type="protein sequence ID" value="KAH7443858.1"/>
    <property type="molecule type" value="Genomic_DNA"/>
</dbReference>
<evidence type="ECO:0000256" key="4">
    <source>
        <dbReference type="ARBA" id="ARBA00023163"/>
    </source>
</evidence>
<dbReference type="GO" id="GO:0005634">
    <property type="term" value="C:nucleus"/>
    <property type="evidence" value="ECO:0007669"/>
    <property type="project" value="UniProtKB-SubCell"/>
</dbReference>
<keyword evidence="4" id="KW-0804">Transcription</keyword>
<feature type="domain" description="AP2/ERF" evidence="7">
    <location>
        <begin position="103"/>
        <end position="160"/>
    </location>
</feature>
<dbReference type="SUPFAM" id="SSF54171">
    <property type="entry name" value="DNA-binding domain"/>
    <property type="match status" value="1"/>
</dbReference>
<dbReference type="SMART" id="SM00380">
    <property type="entry name" value="AP2"/>
    <property type="match status" value="1"/>
</dbReference>
<dbReference type="GO" id="GO:0003677">
    <property type="term" value="F:DNA binding"/>
    <property type="evidence" value="ECO:0007669"/>
    <property type="project" value="UniProtKB-KW"/>
</dbReference>
<proteinExistence type="predicted"/>
<dbReference type="PANTHER" id="PTHR31677">
    <property type="entry name" value="AP2 DOMAIN CLASS TRANSCRIPTION FACTOR"/>
    <property type="match status" value="1"/>
</dbReference>
<dbReference type="Gene3D" id="3.30.730.10">
    <property type="entry name" value="AP2/ERF domain"/>
    <property type="match status" value="1"/>
</dbReference>
<dbReference type="OrthoDB" id="1931494at2759"/>
<dbReference type="InterPro" id="IPR016177">
    <property type="entry name" value="DNA-bd_dom_sf"/>
</dbReference>
<evidence type="ECO:0000259" key="7">
    <source>
        <dbReference type="PROSITE" id="PS51032"/>
    </source>
</evidence>
<evidence type="ECO:0000256" key="2">
    <source>
        <dbReference type="ARBA" id="ARBA00023015"/>
    </source>
</evidence>
<reference evidence="8" key="1">
    <citation type="submission" date="2021-08" db="EMBL/GenBank/DDBJ databases">
        <title>WGS assembly of Ceratopteris richardii.</title>
        <authorList>
            <person name="Marchant D.B."/>
            <person name="Chen G."/>
            <person name="Jenkins J."/>
            <person name="Shu S."/>
            <person name="Leebens-Mack J."/>
            <person name="Grimwood J."/>
            <person name="Schmutz J."/>
            <person name="Soltis P."/>
            <person name="Soltis D."/>
            <person name="Chen Z.-H."/>
        </authorList>
    </citation>
    <scope>NUCLEOTIDE SEQUENCE</scope>
    <source>
        <strain evidence="8">Whitten #5841</strain>
        <tissue evidence="8">Leaf</tissue>
    </source>
</reference>
<dbReference type="Pfam" id="PF00847">
    <property type="entry name" value="AP2"/>
    <property type="match status" value="1"/>
</dbReference>
<dbReference type="InterPro" id="IPR036955">
    <property type="entry name" value="AP2/ERF_dom_sf"/>
</dbReference>
<keyword evidence="5" id="KW-0539">Nucleus</keyword>
<sequence length="276" mass="30138">MRLVSSESPGFNQRTSSSAVVCAPPVSDLPVGEAENQPIIDLHDGSVDVSSFKDTQAVEAHIRPPQGPLGTSHIFSKRTAPCFPMELVLPSSAASMDAVAERRYRGVRKRPRGRFAAEIRDSVKKTRVWLGTFDTAEEAALAYDDAARSLRGDKAKTNFPLPCYSDSHSSSNSSTVESYNGSRSFRSFQIGDVKNDDGSQESDPSLGGITNPALPIKKRKASWKKPQAPQICKMLQDYHSDCDSSSFVTSDALMPSESQPMPLFDLNFPPPLDYAY</sequence>
<dbReference type="PANTHER" id="PTHR31677:SF248">
    <property type="entry name" value="OS04G0669200 PROTEIN"/>
    <property type="match status" value="1"/>
</dbReference>
<comment type="caution">
    <text evidence="8">The sequence shown here is derived from an EMBL/GenBank/DDBJ whole genome shotgun (WGS) entry which is preliminary data.</text>
</comment>
<evidence type="ECO:0000256" key="1">
    <source>
        <dbReference type="ARBA" id="ARBA00004123"/>
    </source>
</evidence>
<dbReference type="PRINTS" id="PR00367">
    <property type="entry name" value="ETHRSPELEMNT"/>
</dbReference>
<dbReference type="InterPro" id="IPR001471">
    <property type="entry name" value="AP2/ERF_dom"/>
</dbReference>
<keyword evidence="2" id="KW-0805">Transcription regulation</keyword>
<dbReference type="PROSITE" id="PS51032">
    <property type="entry name" value="AP2_ERF"/>
    <property type="match status" value="1"/>
</dbReference>
<keyword evidence="9" id="KW-1185">Reference proteome</keyword>
<name>A0A8T2V9V1_CERRI</name>
<evidence type="ECO:0000256" key="3">
    <source>
        <dbReference type="ARBA" id="ARBA00023125"/>
    </source>
</evidence>
<evidence type="ECO:0000256" key="5">
    <source>
        <dbReference type="ARBA" id="ARBA00023242"/>
    </source>
</evidence>
<gene>
    <name evidence="8" type="ORF">KP509_02G053500</name>
</gene>
<comment type="subcellular location">
    <subcellularLocation>
        <location evidence="1">Nucleus</location>
    </subcellularLocation>
</comment>
<evidence type="ECO:0000256" key="6">
    <source>
        <dbReference type="SAM" id="MobiDB-lite"/>
    </source>
</evidence>
<feature type="region of interest" description="Disordered" evidence="6">
    <location>
        <begin position="190"/>
        <end position="212"/>
    </location>
</feature>
<dbReference type="AlphaFoldDB" id="A0A8T2V9V1"/>
<organism evidence="8 9">
    <name type="scientific">Ceratopteris richardii</name>
    <name type="common">Triangle waterfern</name>
    <dbReference type="NCBI Taxonomy" id="49495"/>
    <lineage>
        <taxon>Eukaryota</taxon>
        <taxon>Viridiplantae</taxon>
        <taxon>Streptophyta</taxon>
        <taxon>Embryophyta</taxon>
        <taxon>Tracheophyta</taxon>
        <taxon>Polypodiopsida</taxon>
        <taxon>Polypodiidae</taxon>
        <taxon>Polypodiales</taxon>
        <taxon>Pteridineae</taxon>
        <taxon>Pteridaceae</taxon>
        <taxon>Parkerioideae</taxon>
        <taxon>Ceratopteris</taxon>
    </lineage>
</organism>
<accession>A0A8T2V9V1</accession>
<dbReference type="Proteomes" id="UP000825935">
    <property type="component" value="Chromosome 2"/>
</dbReference>
<keyword evidence="3" id="KW-0238">DNA-binding</keyword>
<evidence type="ECO:0000313" key="9">
    <source>
        <dbReference type="Proteomes" id="UP000825935"/>
    </source>
</evidence>
<protein>
    <recommendedName>
        <fullName evidence="7">AP2/ERF domain-containing protein</fullName>
    </recommendedName>
</protein>
<evidence type="ECO:0000313" key="8">
    <source>
        <dbReference type="EMBL" id="KAH7443858.1"/>
    </source>
</evidence>
<dbReference type="CDD" id="cd00018">
    <property type="entry name" value="AP2"/>
    <property type="match status" value="1"/>
</dbReference>